<gene>
    <name evidence="1" type="ORF">yc1106_00046</name>
</gene>
<sequence>MRARGQSVAERDGWEASWVDFAKRHYNEALDWIYYYDVEQTLNRLSEQDQVPNFTASIEEAEKMDVYMI</sequence>
<evidence type="ECO:0000313" key="1">
    <source>
        <dbReference type="EMBL" id="USP72772.1"/>
    </source>
</evidence>
<dbReference type="AlphaFoldDB" id="A0A9Q9DN33"/>
<protein>
    <submittedName>
        <fullName evidence="1">Uncharacterized protein</fullName>
    </submittedName>
</protein>
<organism evidence="1 2">
    <name type="scientific">Curvularia clavata</name>
    <dbReference type="NCBI Taxonomy" id="95742"/>
    <lineage>
        <taxon>Eukaryota</taxon>
        <taxon>Fungi</taxon>
        <taxon>Dikarya</taxon>
        <taxon>Ascomycota</taxon>
        <taxon>Pezizomycotina</taxon>
        <taxon>Dothideomycetes</taxon>
        <taxon>Pleosporomycetidae</taxon>
        <taxon>Pleosporales</taxon>
        <taxon>Pleosporineae</taxon>
        <taxon>Pleosporaceae</taxon>
        <taxon>Curvularia</taxon>
    </lineage>
</organism>
<evidence type="ECO:0000313" key="2">
    <source>
        <dbReference type="Proteomes" id="UP001056012"/>
    </source>
</evidence>
<keyword evidence="2" id="KW-1185">Reference proteome</keyword>
<accession>A0A9Q9DN33</accession>
<name>A0A9Q9DN33_CURCL</name>
<dbReference type="EMBL" id="CP089274">
    <property type="protein sequence ID" value="USP72772.1"/>
    <property type="molecule type" value="Genomic_DNA"/>
</dbReference>
<reference evidence="1" key="1">
    <citation type="submission" date="2021-12" db="EMBL/GenBank/DDBJ databases">
        <title>Curvularia clavata genome.</title>
        <authorList>
            <person name="Cao Y."/>
        </authorList>
    </citation>
    <scope>NUCLEOTIDE SEQUENCE</scope>
    <source>
        <strain evidence="1">Yc1106</strain>
    </source>
</reference>
<dbReference type="VEuPathDB" id="FungiDB:yc1106_00046"/>
<dbReference type="Proteomes" id="UP001056012">
    <property type="component" value="Chromosome 1"/>
</dbReference>
<proteinExistence type="predicted"/>